<organism evidence="9 10">
    <name type="scientific">Halovivax asiaticus JCM 14624</name>
    <dbReference type="NCBI Taxonomy" id="1227490"/>
    <lineage>
        <taxon>Archaea</taxon>
        <taxon>Methanobacteriati</taxon>
        <taxon>Methanobacteriota</taxon>
        <taxon>Stenosarchaea group</taxon>
        <taxon>Halobacteria</taxon>
        <taxon>Halobacteriales</taxon>
        <taxon>Natrialbaceae</taxon>
        <taxon>Halovivax</taxon>
    </lineage>
</organism>
<dbReference type="CDD" id="cd06225">
    <property type="entry name" value="HAMP"/>
    <property type="match status" value="2"/>
</dbReference>
<keyword evidence="6" id="KW-0472">Membrane</keyword>
<proteinExistence type="inferred from homology"/>
<feature type="domain" description="Methyl-accepting transducer" evidence="7">
    <location>
        <begin position="451"/>
        <end position="690"/>
    </location>
</feature>
<evidence type="ECO:0000256" key="6">
    <source>
        <dbReference type="SAM" id="Phobius"/>
    </source>
</evidence>
<dbReference type="GO" id="GO:0016020">
    <property type="term" value="C:membrane"/>
    <property type="evidence" value="ECO:0007669"/>
    <property type="project" value="InterPro"/>
</dbReference>
<dbReference type="GO" id="GO:0006935">
    <property type="term" value="P:chemotaxis"/>
    <property type="evidence" value="ECO:0007669"/>
    <property type="project" value="InterPro"/>
</dbReference>
<keyword evidence="10" id="KW-1185">Reference proteome</keyword>
<evidence type="ECO:0000256" key="4">
    <source>
        <dbReference type="SAM" id="Coils"/>
    </source>
</evidence>
<evidence type="ECO:0000256" key="1">
    <source>
        <dbReference type="ARBA" id="ARBA00023224"/>
    </source>
</evidence>
<dbReference type="SMART" id="SM00304">
    <property type="entry name" value="HAMP"/>
    <property type="match status" value="2"/>
</dbReference>
<keyword evidence="4" id="KW-0175">Coiled coil</keyword>
<evidence type="ECO:0000313" key="10">
    <source>
        <dbReference type="Proteomes" id="UP000011560"/>
    </source>
</evidence>
<name>M0BGM5_9EURY</name>
<feature type="coiled-coil region" evidence="4">
    <location>
        <begin position="595"/>
        <end position="661"/>
    </location>
</feature>
<evidence type="ECO:0000256" key="2">
    <source>
        <dbReference type="ARBA" id="ARBA00029447"/>
    </source>
</evidence>
<dbReference type="GO" id="GO:0004888">
    <property type="term" value="F:transmembrane signaling receptor activity"/>
    <property type="evidence" value="ECO:0007669"/>
    <property type="project" value="InterPro"/>
</dbReference>
<feature type="domain" description="HAMP" evidence="8">
    <location>
        <begin position="386"/>
        <end position="432"/>
    </location>
</feature>
<reference evidence="9 10" key="1">
    <citation type="journal article" date="2014" name="PLoS Genet.">
        <title>Phylogenetically driven sequencing of extremely halophilic archaea reveals strategies for static and dynamic osmo-response.</title>
        <authorList>
            <person name="Becker E.A."/>
            <person name="Seitzer P.M."/>
            <person name="Tritt A."/>
            <person name="Larsen D."/>
            <person name="Krusor M."/>
            <person name="Yao A.I."/>
            <person name="Wu D."/>
            <person name="Madern D."/>
            <person name="Eisen J.A."/>
            <person name="Darling A.E."/>
            <person name="Facciotti M.T."/>
        </authorList>
    </citation>
    <scope>NUCLEOTIDE SEQUENCE [LARGE SCALE GENOMIC DNA]</scope>
    <source>
        <strain evidence="9 10">JCM 14624</strain>
    </source>
</reference>
<dbReference type="Gene3D" id="6.10.250.1910">
    <property type="match status" value="1"/>
</dbReference>
<dbReference type="InterPro" id="IPR003660">
    <property type="entry name" value="HAMP_dom"/>
</dbReference>
<evidence type="ECO:0000256" key="5">
    <source>
        <dbReference type="SAM" id="MobiDB-lite"/>
    </source>
</evidence>
<keyword evidence="6" id="KW-1133">Transmembrane helix</keyword>
<dbReference type="PROSITE" id="PS50111">
    <property type="entry name" value="CHEMOTAXIS_TRANSDUC_2"/>
    <property type="match status" value="1"/>
</dbReference>
<dbReference type="Pfam" id="PF00015">
    <property type="entry name" value="MCPsignal"/>
    <property type="match status" value="1"/>
</dbReference>
<gene>
    <name evidence="9" type="ORF">C479_11565</name>
</gene>
<dbReference type="SUPFAM" id="SSF58104">
    <property type="entry name" value="Methyl-accepting chemotaxis protein (MCP) signaling domain"/>
    <property type="match status" value="1"/>
</dbReference>
<feature type="coiled-coil region" evidence="4">
    <location>
        <begin position="529"/>
        <end position="563"/>
    </location>
</feature>
<feature type="coiled-coil region" evidence="4">
    <location>
        <begin position="350"/>
        <end position="391"/>
    </location>
</feature>
<protein>
    <submittedName>
        <fullName evidence="9">Methyl-accepting chemotaxis sensory transducer</fullName>
    </submittedName>
</protein>
<keyword evidence="6" id="KW-0812">Transmembrane</keyword>
<dbReference type="Proteomes" id="UP000011560">
    <property type="component" value="Unassembled WGS sequence"/>
</dbReference>
<evidence type="ECO:0000313" key="9">
    <source>
        <dbReference type="EMBL" id="ELZ09453.1"/>
    </source>
</evidence>
<evidence type="ECO:0000256" key="3">
    <source>
        <dbReference type="PROSITE-ProRule" id="PRU00284"/>
    </source>
</evidence>
<dbReference type="Pfam" id="PF00672">
    <property type="entry name" value="HAMP"/>
    <property type="match status" value="2"/>
</dbReference>
<evidence type="ECO:0000259" key="7">
    <source>
        <dbReference type="PROSITE" id="PS50111"/>
    </source>
</evidence>
<comment type="caution">
    <text evidence="9">The sequence shown here is derived from an EMBL/GenBank/DDBJ whole genome shotgun (WGS) entry which is preliminary data.</text>
</comment>
<feature type="domain" description="HAMP" evidence="8">
    <location>
        <begin position="306"/>
        <end position="358"/>
    </location>
</feature>
<evidence type="ECO:0000259" key="8">
    <source>
        <dbReference type="PROSITE" id="PS50885"/>
    </source>
</evidence>
<dbReference type="OrthoDB" id="8523at2157"/>
<feature type="transmembrane region" description="Helical" evidence="6">
    <location>
        <begin position="20"/>
        <end position="40"/>
    </location>
</feature>
<dbReference type="STRING" id="1227490.C479_11565"/>
<dbReference type="RefSeq" id="WP_007702528.1">
    <property type="nucleotide sequence ID" value="NZ_AOIQ01000017.1"/>
</dbReference>
<dbReference type="PANTHER" id="PTHR32089:SF112">
    <property type="entry name" value="LYSOZYME-LIKE PROTEIN-RELATED"/>
    <property type="match status" value="1"/>
</dbReference>
<dbReference type="PATRIC" id="fig|1227490.4.peg.2360"/>
<dbReference type="AlphaFoldDB" id="M0BGM5"/>
<accession>M0BGM5</accession>
<dbReference type="Gene3D" id="1.10.287.950">
    <property type="entry name" value="Methyl-accepting chemotaxis protein"/>
    <property type="match status" value="1"/>
</dbReference>
<dbReference type="PRINTS" id="PR00260">
    <property type="entry name" value="CHEMTRNSDUCR"/>
</dbReference>
<feature type="transmembrane region" description="Helical" evidence="6">
    <location>
        <begin position="282"/>
        <end position="304"/>
    </location>
</feature>
<dbReference type="PROSITE" id="PS50885">
    <property type="entry name" value="HAMP"/>
    <property type="match status" value="2"/>
</dbReference>
<sequence>MSLGSQLVPSFVRRRYRTKFVISILAVVLVIGLVGGASYVQAEQTVEDESNEQLESTAQLQADSIGDWVETMGVQTRTISASAPLRDGAVQDVQAHLVEEQARMSVDVRAIHYVDTDDGQIVTSTTPSQRGVSLGAIDEPWARSDIESELSFDDDVWHTGASYEDDVLGDQVMAFVSPVNERSDRVAVVIGTLEYQVEQLQQPSSAATTSIVDASGSPVFESTDGTDRPAIDTDALDTALTGQTNVVESDETVAAYVPVANSDWVAVTTVPRAEAYGVANSVGWNVLVLIGLSLLSLGVMGMVLGRQTVVPLTQLRNRATAMEEGNLDVDLETDRVDEIGRLYDAFDSMRTSLKARIDEATQARDEAEAARAETQAMNEHLEATAERYQQVMADCAEGDLTRRLEPSSENESMNEIATAFNDMVADLEETTARAQAFSKIVAEASQDVTGSAEEVKSASAQVSESVQEISDGADRQHVNLRSVAGEMEGLSTTTEEIAASSNEVADVAERTATTGAEGRDAARDAIEGMHEIEADSADAVAAIEQLEAEMDQIDELVEFISTVANETNMLALNANIEASRSGSGGDAGDGFAVVADEVKELASETKEAAEDIEERLGSIKSQTDRASAEVQQTADRVTEQVDSVENAAAALEEIAEYAQETNDGVQEISAATEEQAASTEEVVAMVSSATEIAEETSDEAQQVAAAAEEQTSAITAVSHRADSLTSQADELSTALDGFDTAVDITVEEGDAVPAEADTAGDGQVFEESTDEGWSPANDAGGDGDQFTFDDSNTN</sequence>
<dbReference type="InterPro" id="IPR004090">
    <property type="entry name" value="Chemotax_Me-accpt_rcpt"/>
</dbReference>
<feature type="region of interest" description="Disordered" evidence="5">
    <location>
        <begin position="749"/>
        <end position="794"/>
    </location>
</feature>
<dbReference type="InterPro" id="IPR004089">
    <property type="entry name" value="MCPsignal_dom"/>
</dbReference>
<dbReference type="GO" id="GO:0007165">
    <property type="term" value="P:signal transduction"/>
    <property type="evidence" value="ECO:0007669"/>
    <property type="project" value="UniProtKB-KW"/>
</dbReference>
<dbReference type="SMART" id="SM00283">
    <property type="entry name" value="MA"/>
    <property type="match status" value="1"/>
</dbReference>
<dbReference type="Gene3D" id="3.30.450.20">
    <property type="entry name" value="PAS domain"/>
    <property type="match status" value="1"/>
</dbReference>
<comment type="similarity">
    <text evidence="2">Belongs to the methyl-accepting chemotaxis (MCP) protein family.</text>
</comment>
<dbReference type="EMBL" id="AOIQ01000017">
    <property type="protein sequence ID" value="ELZ09453.1"/>
    <property type="molecule type" value="Genomic_DNA"/>
</dbReference>
<keyword evidence="1 3" id="KW-0807">Transducer</keyword>
<dbReference type="PANTHER" id="PTHR32089">
    <property type="entry name" value="METHYL-ACCEPTING CHEMOTAXIS PROTEIN MCPB"/>
    <property type="match status" value="1"/>
</dbReference>